<gene>
    <name evidence="3" type="ORF">ACI43T_06590</name>
</gene>
<evidence type="ECO:0000313" key="3">
    <source>
        <dbReference type="EMBL" id="MFK7642163.1"/>
    </source>
</evidence>
<feature type="chain" id="PRO_5045014168" evidence="2">
    <location>
        <begin position="19"/>
        <end position="485"/>
    </location>
</feature>
<evidence type="ECO:0000256" key="2">
    <source>
        <dbReference type="RuleBase" id="RU362097"/>
    </source>
</evidence>
<organism evidence="3 4">
    <name type="scientific">Neisseria oralis</name>
    <dbReference type="NCBI Taxonomy" id="1107316"/>
    <lineage>
        <taxon>Bacteria</taxon>
        <taxon>Pseudomonadati</taxon>
        <taxon>Pseudomonadota</taxon>
        <taxon>Betaproteobacteria</taxon>
        <taxon>Neisseriales</taxon>
        <taxon>Neisseriaceae</taxon>
        <taxon>Neisseria</taxon>
    </lineage>
</organism>
<feature type="signal peptide" evidence="2">
    <location>
        <begin position="1"/>
        <end position="18"/>
    </location>
</feature>
<comment type="caution">
    <text evidence="3">The sequence shown here is derived from an EMBL/GenBank/DDBJ whole genome shotgun (WGS) entry which is preliminary data.</text>
</comment>
<keyword evidence="2" id="KW-0472">Membrane</keyword>
<dbReference type="PROSITE" id="PS51257">
    <property type="entry name" value="PROKAR_LIPOPROTEIN"/>
    <property type="match status" value="1"/>
</dbReference>
<dbReference type="Proteomes" id="UP001621964">
    <property type="component" value="Unassembled WGS sequence"/>
</dbReference>
<dbReference type="Gene3D" id="2.20.200.10">
    <property type="entry name" value="Outer membrane efflux proteins (OEP)"/>
    <property type="match status" value="1"/>
</dbReference>
<dbReference type="SUPFAM" id="SSF56954">
    <property type="entry name" value="Outer membrane efflux proteins (OEP)"/>
    <property type="match status" value="1"/>
</dbReference>
<dbReference type="InterPro" id="IPR010131">
    <property type="entry name" value="MdtP/NodT-like"/>
</dbReference>
<comment type="similarity">
    <text evidence="1 2">Belongs to the outer membrane factor (OMF) (TC 1.B.17) family.</text>
</comment>
<dbReference type="InterPro" id="IPR003423">
    <property type="entry name" value="OMP_efflux"/>
</dbReference>
<name>A0ABW8Q3N3_9NEIS</name>
<reference evidence="3 4" key="1">
    <citation type="submission" date="2024-11" db="EMBL/GenBank/DDBJ databases">
        <authorList>
            <person name="Mikucki A.G."/>
            <person name="Kahler C.M."/>
        </authorList>
    </citation>
    <scope>NUCLEOTIDE SEQUENCE [LARGE SCALE GENOMIC DNA]</scope>
    <source>
        <strain evidence="3 4">EXNM717</strain>
    </source>
</reference>
<dbReference type="EMBL" id="JBJGEB010000005">
    <property type="protein sequence ID" value="MFK7642163.1"/>
    <property type="molecule type" value="Genomic_DNA"/>
</dbReference>
<keyword evidence="2" id="KW-0449">Lipoprotein</keyword>
<evidence type="ECO:0000256" key="1">
    <source>
        <dbReference type="ARBA" id="ARBA00007613"/>
    </source>
</evidence>
<dbReference type="RefSeq" id="WP_405386018.1">
    <property type="nucleotide sequence ID" value="NZ_JBJGEB010000005.1"/>
</dbReference>
<protein>
    <submittedName>
        <fullName evidence="3">Efflux transporter outer membrane subunit</fullName>
    </submittedName>
</protein>
<dbReference type="PANTHER" id="PTHR30203">
    <property type="entry name" value="OUTER MEMBRANE CATION EFFLUX PROTEIN"/>
    <property type="match status" value="1"/>
</dbReference>
<keyword evidence="2" id="KW-0812">Transmembrane</keyword>
<keyword evidence="2" id="KW-0732">Signal</keyword>
<dbReference type="NCBIfam" id="TIGR01845">
    <property type="entry name" value="outer_NodT"/>
    <property type="match status" value="1"/>
</dbReference>
<dbReference type="PANTHER" id="PTHR30203:SF29">
    <property type="entry name" value="PROTEIN CYAE"/>
    <property type="match status" value="1"/>
</dbReference>
<comment type="subcellular location">
    <subcellularLocation>
        <location evidence="2">Cell membrane</location>
        <topology evidence="2">Lipid-anchor</topology>
    </subcellularLocation>
</comment>
<keyword evidence="4" id="KW-1185">Reference proteome</keyword>
<dbReference type="Pfam" id="PF02321">
    <property type="entry name" value="OEP"/>
    <property type="match status" value="2"/>
</dbReference>
<accession>A0ABW8Q3N3</accession>
<keyword evidence="2" id="KW-1134">Transmembrane beta strand</keyword>
<sequence>MKFNQIHLLCIAAALALAGCKNTEVPLNSQVELPETFTQDAEAKGNADIGAWWRQWNDPVLSGLIAQGLAQGHDVKIAVSRLNEARAVAGAARADLGPTVGLSGKVGANYSKMDNPLDSNARALLSRYPQASSLNGDTIESTGTSMYGGLTASWEPDIFGKKRSDADAARYAALGQQELAYGAQMLVAGDIADNYFKARAAQGRLKTADQTVTTLRRMVRYIEGRFKAGHVSGYEVNEAKVQLTAAEAKRATIAAEYAAYVRSIAVLIGNVPQTFTLPESSVDALAHQPSAPSGQTPQGLLERRPDLRAQAAQVNAYAAKFASAKADLLPRFTISFMGQGGRIGVDGDRSLTGWASLLSVGIQTPLFTNGRIKANIKVADARLQTALLEYDKRLLTALGEVDSAYQGVESLSRQTELLQTAHNQAARHAADTEKMFRNGYKTLDVALKAHIAEGQMQENLIAAQLARAQMLVSLYKALGGGWSAK</sequence>
<proteinExistence type="inferred from homology"/>
<keyword evidence="2" id="KW-0564">Palmitate</keyword>
<dbReference type="Gene3D" id="1.20.1600.10">
    <property type="entry name" value="Outer membrane efflux proteins (OEP)"/>
    <property type="match status" value="1"/>
</dbReference>
<evidence type="ECO:0000313" key="4">
    <source>
        <dbReference type="Proteomes" id="UP001621964"/>
    </source>
</evidence>